<accession>A0A072PQ89</accession>
<comment type="caution">
    <text evidence="1">The sequence shown here is derived from an EMBL/GenBank/DDBJ whole genome shotgun (WGS) entry which is preliminary data.</text>
</comment>
<dbReference type="RefSeq" id="XP_013260265.1">
    <property type="nucleotide sequence ID" value="XM_013404811.1"/>
</dbReference>
<proteinExistence type="predicted"/>
<dbReference type="VEuPathDB" id="FungiDB:A1O9_05593"/>
<dbReference type="AlphaFoldDB" id="A0A072PQ89"/>
<dbReference type="EMBL" id="AMGV01000004">
    <property type="protein sequence ID" value="KEF57675.1"/>
    <property type="molecule type" value="Genomic_DNA"/>
</dbReference>
<evidence type="ECO:0000313" key="2">
    <source>
        <dbReference type="Proteomes" id="UP000027920"/>
    </source>
</evidence>
<reference evidence="1 2" key="1">
    <citation type="submission" date="2013-03" db="EMBL/GenBank/DDBJ databases">
        <title>The Genome Sequence of Exophiala aquamarina CBS 119918.</title>
        <authorList>
            <consortium name="The Broad Institute Genomics Platform"/>
            <person name="Cuomo C."/>
            <person name="de Hoog S."/>
            <person name="Gorbushina A."/>
            <person name="Walker B."/>
            <person name="Young S.K."/>
            <person name="Zeng Q."/>
            <person name="Gargeya S."/>
            <person name="Fitzgerald M."/>
            <person name="Haas B."/>
            <person name="Abouelleil A."/>
            <person name="Allen A.W."/>
            <person name="Alvarado L."/>
            <person name="Arachchi H.M."/>
            <person name="Berlin A.M."/>
            <person name="Chapman S.B."/>
            <person name="Gainer-Dewar J."/>
            <person name="Goldberg J."/>
            <person name="Griggs A."/>
            <person name="Gujja S."/>
            <person name="Hansen M."/>
            <person name="Howarth C."/>
            <person name="Imamovic A."/>
            <person name="Ireland A."/>
            <person name="Larimer J."/>
            <person name="McCowan C."/>
            <person name="Murphy C."/>
            <person name="Pearson M."/>
            <person name="Poon T.W."/>
            <person name="Priest M."/>
            <person name="Roberts A."/>
            <person name="Saif S."/>
            <person name="Shea T."/>
            <person name="Sisk P."/>
            <person name="Sykes S."/>
            <person name="Wortman J."/>
            <person name="Nusbaum C."/>
            <person name="Birren B."/>
        </authorList>
    </citation>
    <scope>NUCLEOTIDE SEQUENCE [LARGE SCALE GENOMIC DNA]</scope>
    <source>
        <strain evidence="1 2">CBS 119918</strain>
    </source>
</reference>
<evidence type="ECO:0000313" key="1">
    <source>
        <dbReference type="EMBL" id="KEF57675.1"/>
    </source>
</evidence>
<name>A0A072PQ89_9EURO</name>
<dbReference type="Proteomes" id="UP000027920">
    <property type="component" value="Unassembled WGS sequence"/>
</dbReference>
<organism evidence="1 2">
    <name type="scientific">Exophiala aquamarina CBS 119918</name>
    <dbReference type="NCBI Taxonomy" id="1182545"/>
    <lineage>
        <taxon>Eukaryota</taxon>
        <taxon>Fungi</taxon>
        <taxon>Dikarya</taxon>
        <taxon>Ascomycota</taxon>
        <taxon>Pezizomycotina</taxon>
        <taxon>Eurotiomycetes</taxon>
        <taxon>Chaetothyriomycetidae</taxon>
        <taxon>Chaetothyriales</taxon>
        <taxon>Herpotrichiellaceae</taxon>
        <taxon>Exophiala</taxon>
    </lineage>
</organism>
<dbReference type="HOGENOM" id="CLU_1896202_0_0_1"/>
<sequence>MMIPSRVCSLRTSPRLWRWHSRANGEWSSLSTNPLVLVSFRRTSRSRSREGTSTLTGRSSIGCSHAAMATASFHVLTACFGGSLQHISSVCVRTTSAVITLSRRRLIACNPSRTARSIAMMFVHCGSELHRILK</sequence>
<keyword evidence="2" id="KW-1185">Reference proteome</keyword>
<protein>
    <submittedName>
        <fullName evidence="1">Uncharacterized protein</fullName>
    </submittedName>
</protein>
<dbReference type="GeneID" id="25280518"/>
<gene>
    <name evidence="1" type="ORF">A1O9_05593</name>
</gene>